<dbReference type="Pfam" id="PF00593">
    <property type="entry name" value="TonB_dep_Rec_b-barrel"/>
    <property type="match status" value="1"/>
</dbReference>
<dbReference type="Proteomes" id="UP001167831">
    <property type="component" value="Unassembled WGS sequence"/>
</dbReference>
<evidence type="ECO:0000313" key="18">
    <source>
        <dbReference type="Proteomes" id="UP001168478"/>
    </source>
</evidence>
<keyword evidence="8 16" id="KW-0675">Receptor</keyword>
<dbReference type="Gene3D" id="2.170.130.10">
    <property type="entry name" value="TonB-dependent receptor, plug domain"/>
    <property type="match status" value="1"/>
</dbReference>
<evidence type="ECO:0000256" key="8">
    <source>
        <dbReference type="ARBA" id="ARBA00023170"/>
    </source>
</evidence>
<dbReference type="InterPro" id="IPR036942">
    <property type="entry name" value="Beta-barrel_TonB_sf"/>
</dbReference>
<evidence type="ECO:0000313" key="16">
    <source>
        <dbReference type="EMBL" id="MDN0026432.1"/>
    </source>
</evidence>
<evidence type="ECO:0000256" key="5">
    <source>
        <dbReference type="ARBA" id="ARBA00022729"/>
    </source>
</evidence>
<evidence type="ECO:0000259" key="13">
    <source>
        <dbReference type="Pfam" id="PF00593"/>
    </source>
</evidence>
<protein>
    <submittedName>
        <fullName evidence="16">TonB-dependent receptor</fullName>
    </submittedName>
</protein>
<feature type="signal peptide" evidence="12">
    <location>
        <begin position="1"/>
        <end position="21"/>
    </location>
</feature>
<dbReference type="PROSITE" id="PS52016">
    <property type="entry name" value="TONB_DEPENDENT_REC_3"/>
    <property type="match status" value="1"/>
</dbReference>
<dbReference type="SUPFAM" id="SSF56935">
    <property type="entry name" value="Porins"/>
    <property type="match status" value="1"/>
</dbReference>
<dbReference type="InterPro" id="IPR023997">
    <property type="entry name" value="TonB-dep_OMP_SusC/RagA_CS"/>
</dbReference>
<feature type="domain" description="TonB-dependent receptor-like beta-barrel" evidence="13">
    <location>
        <begin position="496"/>
        <end position="780"/>
    </location>
</feature>
<dbReference type="Gene3D" id="2.40.170.20">
    <property type="entry name" value="TonB-dependent receptor, beta-barrel domain"/>
    <property type="match status" value="1"/>
</dbReference>
<keyword evidence="5 12" id="KW-0732">Signal</keyword>
<keyword evidence="2 10" id="KW-0813">Transport</keyword>
<dbReference type="Pfam" id="PF13715">
    <property type="entry name" value="CarbopepD_reg_2"/>
    <property type="match status" value="1"/>
</dbReference>
<feature type="chain" id="PRO_5043936321" evidence="12">
    <location>
        <begin position="22"/>
        <end position="994"/>
    </location>
</feature>
<evidence type="ECO:0000313" key="17">
    <source>
        <dbReference type="Proteomes" id="UP001167831"/>
    </source>
</evidence>
<dbReference type="RefSeq" id="WP_289826305.1">
    <property type="nucleotide sequence ID" value="NZ_JAUEIE010000027.1"/>
</dbReference>
<dbReference type="InterPro" id="IPR023996">
    <property type="entry name" value="TonB-dep_OMP_SusC/RagA"/>
</dbReference>
<dbReference type="PANTHER" id="PTHR30069:SF29">
    <property type="entry name" value="HEMOGLOBIN AND HEMOGLOBIN-HAPTOGLOBIN-BINDING PROTEIN 1-RELATED"/>
    <property type="match status" value="1"/>
</dbReference>
<dbReference type="InterPro" id="IPR039426">
    <property type="entry name" value="TonB-dep_rcpt-like"/>
</dbReference>
<dbReference type="GO" id="GO:0015344">
    <property type="term" value="F:siderophore uptake transmembrane transporter activity"/>
    <property type="evidence" value="ECO:0007669"/>
    <property type="project" value="TreeGrafter"/>
</dbReference>
<dbReference type="NCBIfam" id="TIGR04057">
    <property type="entry name" value="SusC_RagA_signa"/>
    <property type="match status" value="1"/>
</dbReference>
<dbReference type="NCBIfam" id="TIGR04056">
    <property type="entry name" value="OMP_RagA_SusC"/>
    <property type="match status" value="1"/>
</dbReference>
<dbReference type="InterPro" id="IPR037066">
    <property type="entry name" value="Plug_dom_sf"/>
</dbReference>
<evidence type="ECO:0000256" key="9">
    <source>
        <dbReference type="ARBA" id="ARBA00023237"/>
    </source>
</evidence>
<name>A0AAW7JLX2_9BACT</name>
<dbReference type="InterPro" id="IPR012910">
    <property type="entry name" value="Plug_dom"/>
</dbReference>
<evidence type="ECO:0000256" key="4">
    <source>
        <dbReference type="ARBA" id="ARBA00022692"/>
    </source>
</evidence>
<dbReference type="SUPFAM" id="SSF49464">
    <property type="entry name" value="Carboxypeptidase regulatory domain-like"/>
    <property type="match status" value="1"/>
</dbReference>
<sequence length="994" mass="110240">MKQRLTMFFACLFLGIGMALAQSRLTGVVTSAEDGEPVVAASVKAKGLNVGTVTNVDGEFTINVPVGTELEITYLGMLPKRVKASNNMRIVLESDRQSLDGVVITGYGSARKLGTIAGSVSTVTSDKLANRPVANVGDALQGQVSGLQVFTSSGEPSATTSMRIRGVTSIYATTEPLFILDGSEISQNTFLSLNPNDIENMTVLKDASATAIYGSRAANGVVIITSKRGNFGESPTISISAQYGLSEMTGDNLDMMDANQWLAFQEILNPSYKTDANFQAMKAYYKKYNIGTDWKEKLFGGTKPTSQIDVSIRGGSHNMSYLVSYGHYDADGIMDDSNMRRETLRANIESKVNDWLKVGANTNIAYTKFKEAAYGNQSNSPGNKAFVARTFLPTLSYYEVLGLNPEDYANSTFEGYGKRVNVYPNGDYNPYYLSEIQPSNTRRVRLNENLFVNINPVKGLNIRSAVGLDANDLRSSQKVLKTPEVSFAEKGYVEESFSRFYRWTVTNTAEYKFNFLEKHNVTVLLGQESMYGKTEAFGVSADGFDDNRLLMLPLAAQKNVGVPSQGISEEVRNSWFGTLNYAYADKYFVDLSIRRDGSSLFGENNRWATFGAAAFMWSVVKENFMESTRSWLNDLQFKVSYGSTGNSGIDPYMALGLVGGGLEYNGDTGSAVANAPNPELTWETVKTFNVGLNGRLFNRLSFDVEFYNKVTSNMLVKMPYSYTTGFGTGWGNVAEMYNRGVDFNISYDIIKNKDWYWSVSLNGNYNKNKVTKLFKGADSYDVTNLIHLEKGYAYGTLYQVRWSHVDPADGQTVWLDKNGNETKVFSEDNRVMLDKGVIAPWSGGFSTTVSWKGLQLDVQFIGMFDRYMANNDLYFVQNPAFATQGNQSTAMLNMWTHPGQVTNIAAANCQRQLDTSLLEDASFVRLKFLQLSYSLPQDWLNATKIVKGAKVYFIGRNLLTFTGYHGYDPEVDSYVTLGNYPNTRQYSFGIQLTL</sequence>
<evidence type="ECO:0000256" key="12">
    <source>
        <dbReference type="SAM" id="SignalP"/>
    </source>
</evidence>
<dbReference type="InterPro" id="IPR000531">
    <property type="entry name" value="Beta-barrel_TonB"/>
</dbReference>
<dbReference type="PANTHER" id="PTHR30069">
    <property type="entry name" value="TONB-DEPENDENT OUTER MEMBRANE RECEPTOR"/>
    <property type="match status" value="1"/>
</dbReference>
<evidence type="ECO:0000256" key="6">
    <source>
        <dbReference type="ARBA" id="ARBA00023077"/>
    </source>
</evidence>
<evidence type="ECO:0000259" key="14">
    <source>
        <dbReference type="Pfam" id="PF07715"/>
    </source>
</evidence>
<organism evidence="16 18">
    <name type="scientific">Leyella lascolaii</name>
    <dbReference type="NCBI Taxonomy" id="1776379"/>
    <lineage>
        <taxon>Bacteria</taxon>
        <taxon>Pseudomonadati</taxon>
        <taxon>Bacteroidota</taxon>
        <taxon>Bacteroidia</taxon>
        <taxon>Bacteroidales</taxon>
        <taxon>Prevotellaceae</taxon>
        <taxon>Leyella</taxon>
    </lineage>
</organism>
<feature type="domain" description="TonB-dependent receptor plug" evidence="14">
    <location>
        <begin position="115"/>
        <end position="221"/>
    </location>
</feature>
<comment type="similarity">
    <text evidence="10 11">Belongs to the TonB-dependent receptor family.</text>
</comment>
<evidence type="ECO:0000256" key="2">
    <source>
        <dbReference type="ARBA" id="ARBA00022448"/>
    </source>
</evidence>
<dbReference type="Pfam" id="PF07715">
    <property type="entry name" value="Plug"/>
    <property type="match status" value="1"/>
</dbReference>
<keyword evidence="3 10" id="KW-1134">Transmembrane beta strand</keyword>
<evidence type="ECO:0000313" key="15">
    <source>
        <dbReference type="EMBL" id="MDN0023902.1"/>
    </source>
</evidence>
<proteinExistence type="inferred from homology"/>
<comment type="subcellular location">
    <subcellularLocation>
        <location evidence="1 10">Cell outer membrane</location>
        <topology evidence="1 10">Multi-pass membrane protein</topology>
    </subcellularLocation>
</comment>
<accession>A0AAW7JLX2</accession>
<gene>
    <name evidence="15" type="ORF">QVN81_12910</name>
    <name evidence="16" type="ORF">QVN84_13055</name>
</gene>
<keyword evidence="4 10" id="KW-0812">Transmembrane</keyword>
<dbReference type="GO" id="GO:0044718">
    <property type="term" value="P:siderophore transmembrane transport"/>
    <property type="evidence" value="ECO:0007669"/>
    <property type="project" value="TreeGrafter"/>
</dbReference>
<evidence type="ECO:0000256" key="7">
    <source>
        <dbReference type="ARBA" id="ARBA00023136"/>
    </source>
</evidence>
<dbReference type="Gene3D" id="2.60.40.1120">
    <property type="entry name" value="Carboxypeptidase-like, regulatory domain"/>
    <property type="match status" value="1"/>
</dbReference>
<reference evidence="16" key="1">
    <citation type="submission" date="2023-06" db="EMBL/GenBank/DDBJ databases">
        <authorList>
            <person name="Zeman M."/>
            <person name="Kubasova T."/>
            <person name="Jahodarova E."/>
            <person name="Nykrynova M."/>
            <person name="Rychlik I."/>
        </authorList>
    </citation>
    <scope>NUCLEOTIDE SEQUENCE</scope>
    <source>
        <strain evidence="16">ET15</strain>
        <strain evidence="15">ET37</strain>
    </source>
</reference>
<dbReference type="GO" id="GO:0009279">
    <property type="term" value="C:cell outer membrane"/>
    <property type="evidence" value="ECO:0007669"/>
    <property type="project" value="UniProtKB-SubCell"/>
</dbReference>
<dbReference type="AlphaFoldDB" id="A0AAW7JLX2"/>
<evidence type="ECO:0000256" key="3">
    <source>
        <dbReference type="ARBA" id="ARBA00022452"/>
    </source>
</evidence>
<keyword evidence="7 10" id="KW-0472">Membrane</keyword>
<dbReference type="Proteomes" id="UP001168478">
    <property type="component" value="Unassembled WGS sequence"/>
</dbReference>
<keyword evidence="17" id="KW-1185">Reference proteome</keyword>
<keyword evidence="9 10" id="KW-0998">Cell outer membrane</keyword>
<dbReference type="InterPro" id="IPR008969">
    <property type="entry name" value="CarboxyPept-like_regulatory"/>
</dbReference>
<keyword evidence="6 11" id="KW-0798">TonB box</keyword>
<reference evidence="16" key="2">
    <citation type="submission" date="2023-08" db="EMBL/GenBank/DDBJ databases">
        <title>Identification and characterization of horizontal gene transfer across gut microbiota members of farm animals based on homology search.</title>
        <authorList>
            <person name="Schwarzerova J."/>
            <person name="Nykrynova M."/>
            <person name="Jureckova K."/>
            <person name="Cejkova D."/>
            <person name="Rychlik I."/>
        </authorList>
    </citation>
    <scope>NUCLEOTIDE SEQUENCE</scope>
    <source>
        <strain evidence="16">ET15</strain>
        <strain evidence="15">ET37</strain>
    </source>
</reference>
<evidence type="ECO:0000256" key="10">
    <source>
        <dbReference type="PROSITE-ProRule" id="PRU01360"/>
    </source>
</evidence>
<evidence type="ECO:0000256" key="1">
    <source>
        <dbReference type="ARBA" id="ARBA00004571"/>
    </source>
</evidence>
<dbReference type="EMBL" id="JAUEIF010000022">
    <property type="protein sequence ID" value="MDN0026432.1"/>
    <property type="molecule type" value="Genomic_DNA"/>
</dbReference>
<evidence type="ECO:0000256" key="11">
    <source>
        <dbReference type="RuleBase" id="RU003357"/>
    </source>
</evidence>
<comment type="caution">
    <text evidence="16">The sequence shown here is derived from an EMBL/GenBank/DDBJ whole genome shotgun (WGS) entry which is preliminary data.</text>
</comment>
<dbReference type="EMBL" id="JAUEIE010000027">
    <property type="protein sequence ID" value="MDN0023902.1"/>
    <property type="molecule type" value="Genomic_DNA"/>
</dbReference>